<dbReference type="PROSITE" id="PS01317">
    <property type="entry name" value="SSRP"/>
    <property type="match status" value="1"/>
</dbReference>
<evidence type="ECO:0000313" key="3">
    <source>
        <dbReference type="EMBL" id="MPM29926.1"/>
    </source>
</evidence>
<dbReference type="CDD" id="cd09294">
    <property type="entry name" value="SmpB"/>
    <property type="match status" value="1"/>
</dbReference>
<dbReference type="SUPFAM" id="SSF74982">
    <property type="entry name" value="Small protein B (SmpB)"/>
    <property type="match status" value="1"/>
</dbReference>
<dbReference type="GO" id="GO:0005829">
    <property type="term" value="C:cytosol"/>
    <property type="evidence" value="ECO:0007669"/>
    <property type="project" value="TreeGrafter"/>
</dbReference>
<dbReference type="AlphaFoldDB" id="A0A644YN40"/>
<comment type="caution">
    <text evidence="3">The sequence shown here is derived from an EMBL/GenBank/DDBJ whole genome shotgun (WGS) entry which is preliminary data.</text>
</comment>
<dbReference type="NCBIfam" id="NF003843">
    <property type="entry name" value="PRK05422.1"/>
    <property type="match status" value="1"/>
</dbReference>
<dbReference type="InterPro" id="IPR020081">
    <property type="entry name" value="SsrA-bd_prot_CS"/>
</dbReference>
<evidence type="ECO:0000256" key="1">
    <source>
        <dbReference type="ARBA" id="ARBA00022490"/>
    </source>
</evidence>
<dbReference type="GO" id="GO:0070930">
    <property type="term" value="P:trans-translation-dependent protein tagging"/>
    <property type="evidence" value="ECO:0007669"/>
    <property type="project" value="TreeGrafter"/>
</dbReference>
<sequence>MPIRRGIKPLAQNRKARHDYFIEDTLECGIELCGTEVKSLRKGQCNLKDSYAQVKNGELFVVGMHISPYEQGNIYNRDPFRTRKLLAHKSEIKRLAASSQQDGMSLIPLQIYLKDGRVKMEIAVAKGKKLYDKRHSIAERDAGREMERRLKEDRA</sequence>
<dbReference type="InterPro" id="IPR000037">
    <property type="entry name" value="SsrA-bd_prot"/>
</dbReference>
<protein>
    <submittedName>
        <fullName evidence="3">SsrA-binding protein</fullName>
    </submittedName>
</protein>
<name>A0A644YN40_9ZZZZ</name>
<dbReference type="NCBIfam" id="TIGR00086">
    <property type="entry name" value="smpB"/>
    <property type="match status" value="1"/>
</dbReference>
<gene>
    <name evidence="3" type="primary">smpB_19</name>
    <name evidence="3" type="ORF">SDC9_76468</name>
</gene>
<dbReference type="EMBL" id="VSSQ01005644">
    <property type="protein sequence ID" value="MPM29926.1"/>
    <property type="molecule type" value="Genomic_DNA"/>
</dbReference>
<evidence type="ECO:0000256" key="2">
    <source>
        <dbReference type="ARBA" id="ARBA00022884"/>
    </source>
</evidence>
<accession>A0A644YN40</accession>
<dbReference type="Pfam" id="PF01668">
    <property type="entry name" value="SmpB"/>
    <property type="match status" value="1"/>
</dbReference>
<keyword evidence="2" id="KW-0694">RNA-binding</keyword>
<dbReference type="Gene3D" id="2.40.280.10">
    <property type="match status" value="1"/>
</dbReference>
<dbReference type="HAMAP" id="MF_00023">
    <property type="entry name" value="SmpB"/>
    <property type="match status" value="1"/>
</dbReference>
<dbReference type="PANTHER" id="PTHR30308:SF2">
    <property type="entry name" value="SSRA-BINDING PROTEIN"/>
    <property type="match status" value="1"/>
</dbReference>
<dbReference type="GO" id="GO:0003723">
    <property type="term" value="F:RNA binding"/>
    <property type="evidence" value="ECO:0007669"/>
    <property type="project" value="UniProtKB-KW"/>
</dbReference>
<dbReference type="InterPro" id="IPR023620">
    <property type="entry name" value="SmpB"/>
</dbReference>
<organism evidence="3">
    <name type="scientific">bioreactor metagenome</name>
    <dbReference type="NCBI Taxonomy" id="1076179"/>
    <lineage>
        <taxon>unclassified sequences</taxon>
        <taxon>metagenomes</taxon>
        <taxon>ecological metagenomes</taxon>
    </lineage>
</organism>
<reference evidence="3" key="1">
    <citation type="submission" date="2019-08" db="EMBL/GenBank/DDBJ databases">
        <authorList>
            <person name="Kucharzyk K."/>
            <person name="Murdoch R.W."/>
            <person name="Higgins S."/>
            <person name="Loffler F."/>
        </authorList>
    </citation>
    <scope>NUCLEOTIDE SEQUENCE</scope>
</reference>
<dbReference type="PANTHER" id="PTHR30308">
    <property type="entry name" value="TMRNA-BINDING COMPONENT OF TRANS-TRANSLATION TAGGING COMPLEX"/>
    <property type="match status" value="1"/>
</dbReference>
<keyword evidence="1" id="KW-0963">Cytoplasm</keyword>
<proteinExistence type="inferred from homology"/>